<evidence type="ECO:0000256" key="7">
    <source>
        <dbReference type="ARBA" id="ARBA00023012"/>
    </source>
</evidence>
<name>A0A418WTF3_9PROT</name>
<dbReference type="EC" id="2.7.13.3" evidence="3"/>
<evidence type="ECO:0000256" key="1">
    <source>
        <dbReference type="ARBA" id="ARBA00000085"/>
    </source>
</evidence>
<evidence type="ECO:0000256" key="6">
    <source>
        <dbReference type="ARBA" id="ARBA00022777"/>
    </source>
</evidence>
<keyword evidence="5" id="KW-0808">Transferase</keyword>
<keyword evidence="12" id="KW-1185">Reference proteome</keyword>
<evidence type="ECO:0000256" key="4">
    <source>
        <dbReference type="ARBA" id="ARBA00022553"/>
    </source>
</evidence>
<evidence type="ECO:0000256" key="2">
    <source>
        <dbReference type="ARBA" id="ARBA00004141"/>
    </source>
</evidence>
<keyword evidence="8" id="KW-0472">Membrane</keyword>
<dbReference type="RefSeq" id="WP_119775726.1">
    <property type="nucleotide sequence ID" value="NZ_QYUK01000008.1"/>
</dbReference>
<dbReference type="InterPro" id="IPR036097">
    <property type="entry name" value="HisK_dim/P_sf"/>
</dbReference>
<dbReference type="PANTHER" id="PTHR45436:SF15">
    <property type="entry name" value="SENSOR HISTIDINE KINASE CUSS"/>
    <property type="match status" value="1"/>
</dbReference>
<dbReference type="PROSITE" id="PS50885">
    <property type="entry name" value="HAMP"/>
    <property type="match status" value="1"/>
</dbReference>
<dbReference type="CDD" id="cd00082">
    <property type="entry name" value="HisKA"/>
    <property type="match status" value="1"/>
</dbReference>
<evidence type="ECO:0000256" key="9">
    <source>
        <dbReference type="SAM" id="MobiDB-lite"/>
    </source>
</evidence>
<dbReference type="SMART" id="SM00388">
    <property type="entry name" value="HisKA"/>
    <property type="match status" value="1"/>
</dbReference>
<keyword evidence="6" id="KW-0418">Kinase</keyword>
<dbReference type="InterPro" id="IPR003660">
    <property type="entry name" value="HAMP_dom"/>
</dbReference>
<accession>A0A418WTF3</accession>
<dbReference type="OrthoDB" id="9809766at2"/>
<evidence type="ECO:0000256" key="5">
    <source>
        <dbReference type="ARBA" id="ARBA00022679"/>
    </source>
</evidence>
<reference evidence="11 12" key="1">
    <citation type="submission" date="2018-09" db="EMBL/GenBank/DDBJ databases">
        <authorList>
            <person name="Zhu H."/>
        </authorList>
    </citation>
    <scope>NUCLEOTIDE SEQUENCE [LARGE SCALE GENOMIC DNA]</scope>
    <source>
        <strain evidence="11 12">K1W22B-8</strain>
    </source>
</reference>
<keyword evidence="7" id="KW-0902">Two-component regulatory system</keyword>
<dbReference type="GO" id="GO:0005886">
    <property type="term" value="C:plasma membrane"/>
    <property type="evidence" value="ECO:0007669"/>
    <property type="project" value="TreeGrafter"/>
</dbReference>
<feature type="region of interest" description="Disordered" evidence="9">
    <location>
        <begin position="144"/>
        <end position="177"/>
    </location>
</feature>
<comment type="catalytic activity">
    <reaction evidence="1">
        <text>ATP + protein L-histidine = ADP + protein N-phospho-L-histidine.</text>
        <dbReference type="EC" id="2.7.13.3"/>
    </reaction>
</comment>
<evidence type="ECO:0000256" key="3">
    <source>
        <dbReference type="ARBA" id="ARBA00012438"/>
    </source>
</evidence>
<feature type="domain" description="HAMP" evidence="10">
    <location>
        <begin position="25"/>
        <end position="78"/>
    </location>
</feature>
<dbReference type="GO" id="GO:0000155">
    <property type="term" value="F:phosphorelay sensor kinase activity"/>
    <property type="evidence" value="ECO:0007669"/>
    <property type="project" value="InterPro"/>
</dbReference>
<comment type="caution">
    <text evidence="11">The sequence shown here is derived from an EMBL/GenBank/DDBJ whole genome shotgun (WGS) entry which is preliminary data.</text>
</comment>
<keyword evidence="4" id="KW-0597">Phosphoprotein</keyword>
<dbReference type="PANTHER" id="PTHR45436">
    <property type="entry name" value="SENSOR HISTIDINE KINASE YKOH"/>
    <property type="match status" value="1"/>
</dbReference>
<evidence type="ECO:0000256" key="8">
    <source>
        <dbReference type="ARBA" id="ARBA00023136"/>
    </source>
</evidence>
<evidence type="ECO:0000313" key="12">
    <source>
        <dbReference type="Proteomes" id="UP000284605"/>
    </source>
</evidence>
<proteinExistence type="predicted"/>
<dbReference type="Proteomes" id="UP000284605">
    <property type="component" value="Unassembled WGS sequence"/>
</dbReference>
<sequence>MLREVLPAVLPVLAVSLIVALAAVRRGMAPVKAVAEALVGLDPARSKVKLERDAVPSEIVPLVDAVNASLERVREAFEHERRFLADAAHELRTPIAVLRARVDGLDDRATAARLAADVDRLGHIVGRLLTRARIEQDKARWRRSTSSRWRATSSPNAHRWPLRRGAISNCRQHSPGH</sequence>
<dbReference type="Gene3D" id="1.10.287.130">
    <property type="match status" value="1"/>
</dbReference>
<protein>
    <recommendedName>
        <fullName evidence="3">histidine kinase</fullName>
        <ecNumber evidence="3">2.7.13.3</ecNumber>
    </recommendedName>
</protein>
<organism evidence="11 12">
    <name type="scientific">Oleomonas cavernae</name>
    <dbReference type="NCBI Taxonomy" id="2320859"/>
    <lineage>
        <taxon>Bacteria</taxon>
        <taxon>Pseudomonadati</taxon>
        <taxon>Pseudomonadota</taxon>
        <taxon>Alphaproteobacteria</taxon>
        <taxon>Acetobacterales</taxon>
        <taxon>Acetobacteraceae</taxon>
        <taxon>Oleomonas</taxon>
    </lineage>
</organism>
<evidence type="ECO:0000259" key="10">
    <source>
        <dbReference type="PROSITE" id="PS50885"/>
    </source>
</evidence>
<dbReference type="Pfam" id="PF00512">
    <property type="entry name" value="HisKA"/>
    <property type="match status" value="1"/>
</dbReference>
<dbReference type="InterPro" id="IPR050428">
    <property type="entry name" value="TCS_sensor_his_kinase"/>
</dbReference>
<dbReference type="SUPFAM" id="SSF47384">
    <property type="entry name" value="Homodimeric domain of signal transducing histidine kinase"/>
    <property type="match status" value="1"/>
</dbReference>
<evidence type="ECO:0000313" key="11">
    <source>
        <dbReference type="EMBL" id="RJF94551.1"/>
    </source>
</evidence>
<dbReference type="AlphaFoldDB" id="A0A418WTF3"/>
<dbReference type="EMBL" id="QYUK01000008">
    <property type="protein sequence ID" value="RJF94551.1"/>
    <property type="molecule type" value="Genomic_DNA"/>
</dbReference>
<comment type="subcellular location">
    <subcellularLocation>
        <location evidence="2">Membrane</location>
        <topology evidence="2">Multi-pass membrane protein</topology>
    </subcellularLocation>
</comment>
<dbReference type="InterPro" id="IPR003661">
    <property type="entry name" value="HisK_dim/P_dom"/>
</dbReference>
<gene>
    <name evidence="11" type="ORF">D3874_01560</name>
</gene>